<accession>A0ABV5GST8</accession>
<evidence type="ECO:0000313" key="4">
    <source>
        <dbReference type="EMBL" id="MFB9098458.1"/>
    </source>
</evidence>
<sequence>MTKSKRLSFLTVVCFTFSVANCLAQESVNSSGGDLAGSNGSASYSVGQVVYMTYTGSNGSVSEGVQQPFEISEVLGTEDFAGLIKDLKIYPNPTVNDLTLNLTNENDLVLNFQILDANGRVLKDEKILTNETNIAVSSLPSAIYFLKILNQNKEVKTFKIIKK</sequence>
<dbReference type="RefSeq" id="WP_236456393.1">
    <property type="nucleotide sequence ID" value="NZ_CBCSGE010000014.1"/>
</dbReference>
<name>A0ABV5GST8_9FLAO</name>
<dbReference type="EMBL" id="JBHMEY010000089">
    <property type="protein sequence ID" value="MFB9098458.1"/>
    <property type="molecule type" value="Genomic_DNA"/>
</dbReference>
<proteinExistence type="predicted"/>
<organism evidence="4 5">
    <name type="scientific">Flavobacterium jumunjinense</name>
    <dbReference type="NCBI Taxonomy" id="998845"/>
    <lineage>
        <taxon>Bacteria</taxon>
        <taxon>Pseudomonadati</taxon>
        <taxon>Bacteroidota</taxon>
        <taxon>Flavobacteriia</taxon>
        <taxon>Flavobacteriales</taxon>
        <taxon>Flavobacteriaceae</taxon>
        <taxon>Flavobacterium</taxon>
    </lineage>
</organism>
<feature type="chain" id="PRO_5045296732" evidence="2">
    <location>
        <begin position="25"/>
        <end position="163"/>
    </location>
</feature>
<dbReference type="Proteomes" id="UP001589607">
    <property type="component" value="Unassembled WGS sequence"/>
</dbReference>
<gene>
    <name evidence="4" type="ORF">ACFFVF_18285</name>
</gene>
<evidence type="ECO:0000313" key="5">
    <source>
        <dbReference type="Proteomes" id="UP001589607"/>
    </source>
</evidence>
<dbReference type="InterPro" id="IPR026444">
    <property type="entry name" value="Secre_tail"/>
</dbReference>
<evidence type="ECO:0000259" key="3">
    <source>
        <dbReference type="Pfam" id="PF18962"/>
    </source>
</evidence>
<protein>
    <submittedName>
        <fullName evidence="4">T9SS type A sorting domain-containing protein</fullName>
    </submittedName>
</protein>
<evidence type="ECO:0000256" key="1">
    <source>
        <dbReference type="ARBA" id="ARBA00022729"/>
    </source>
</evidence>
<keyword evidence="1 2" id="KW-0732">Signal</keyword>
<feature type="signal peptide" evidence="2">
    <location>
        <begin position="1"/>
        <end position="24"/>
    </location>
</feature>
<reference evidence="4 5" key="1">
    <citation type="submission" date="2024-09" db="EMBL/GenBank/DDBJ databases">
        <authorList>
            <person name="Sun Q."/>
            <person name="Mori K."/>
        </authorList>
    </citation>
    <scope>NUCLEOTIDE SEQUENCE [LARGE SCALE GENOMIC DNA]</scope>
    <source>
        <strain evidence="4 5">CECT 7955</strain>
    </source>
</reference>
<dbReference type="Pfam" id="PF18962">
    <property type="entry name" value="Por_Secre_tail"/>
    <property type="match status" value="1"/>
</dbReference>
<feature type="domain" description="Secretion system C-terminal sorting" evidence="3">
    <location>
        <begin position="89"/>
        <end position="158"/>
    </location>
</feature>
<comment type="caution">
    <text evidence="4">The sequence shown here is derived from an EMBL/GenBank/DDBJ whole genome shotgun (WGS) entry which is preliminary data.</text>
</comment>
<dbReference type="NCBIfam" id="TIGR04183">
    <property type="entry name" value="Por_Secre_tail"/>
    <property type="match status" value="1"/>
</dbReference>
<keyword evidence="5" id="KW-1185">Reference proteome</keyword>
<evidence type="ECO:0000256" key="2">
    <source>
        <dbReference type="SAM" id="SignalP"/>
    </source>
</evidence>